<dbReference type="PANTHER" id="PTHR14136:SF17">
    <property type="entry name" value="BTB_POZ DOMAIN-CONTAINING PROTEIN KCTD9"/>
    <property type="match status" value="1"/>
</dbReference>
<protein>
    <recommendedName>
        <fullName evidence="4">Pentapeptide repeat-containing protein</fullName>
    </recommendedName>
</protein>
<sequence>MKEENNKQSCFEWIQLFVSISIPVAIGVYTVLQNNRDFAIANHNRKQDLDIADDQQQDLILHECQKTLSKLIEKYGTELNESSSAALVARFAALSALNRLDSDRRNFLIRLLYEAKLITYQSDDYRSPVLLQSANLTDLNLIGEFERRVLSHLSLEDTIMTRADFHEINICGARFNGAILINADFSSTQNTPPMDDEISILKYSSSQLFFNKANLTSASFFSATYDNVDFTHVIMNNADLNRFFCSNCLFDSTSMIKVNLKNADIKYSSFMFAKLDYANLYRSNFGLDVDFYRTDVNHVNGAYTNFIQCALNKTKLMNSTFDHAVFINSTFSNAYMHKISMKYSKIINGNFTGADLSDSNWQYAHCQRCIFNEANFTNADLFGATFIECDFQSSTLVKKQLTQTASLKWSILPM</sequence>
<dbReference type="AlphaFoldDB" id="A0A814ZFD1"/>
<feature type="transmembrane region" description="Helical" evidence="1">
    <location>
        <begin position="12"/>
        <end position="32"/>
    </location>
</feature>
<organism evidence="2 3">
    <name type="scientific">Rotaria sordida</name>
    <dbReference type="NCBI Taxonomy" id="392033"/>
    <lineage>
        <taxon>Eukaryota</taxon>
        <taxon>Metazoa</taxon>
        <taxon>Spiralia</taxon>
        <taxon>Gnathifera</taxon>
        <taxon>Rotifera</taxon>
        <taxon>Eurotatoria</taxon>
        <taxon>Bdelloidea</taxon>
        <taxon>Philodinida</taxon>
        <taxon>Philodinidae</taxon>
        <taxon>Rotaria</taxon>
    </lineage>
</organism>
<dbReference type="InterPro" id="IPR051082">
    <property type="entry name" value="Pentapeptide-BTB/POZ_domain"/>
</dbReference>
<keyword evidence="1" id="KW-0812">Transmembrane</keyword>
<keyword evidence="3" id="KW-1185">Reference proteome</keyword>
<evidence type="ECO:0000256" key="1">
    <source>
        <dbReference type="SAM" id="Phobius"/>
    </source>
</evidence>
<accession>A0A814ZFD1</accession>
<dbReference type="Gene3D" id="2.160.20.80">
    <property type="entry name" value="E3 ubiquitin-protein ligase SopA"/>
    <property type="match status" value="3"/>
</dbReference>
<dbReference type="Proteomes" id="UP000663870">
    <property type="component" value="Unassembled WGS sequence"/>
</dbReference>
<dbReference type="EMBL" id="CAJNOL010000929">
    <property type="protein sequence ID" value="CAF1241581.1"/>
    <property type="molecule type" value="Genomic_DNA"/>
</dbReference>
<evidence type="ECO:0008006" key="4">
    <source>
        <dbReference type="Google" id="ProtNLM"/>
    </source>
</evidence>
<dbReference type="InterPro" id="IPR001646">
    <property type="entry name" value="5peptide_repeat"/>
</dbReference>
<dbReference type="Pfam" id="PF00805">
    <property type="entry name" value="Pentapeptide"/>
    <property type="match status" value="3"/>
</dbReference>
<gene>
    <name evidence="2" type="ORF">JXQ802_LOCUS26488</name>
</gene>
<evidence type="ECO:0000313" key="2">
    <source>
        <dbReference type="EMBL" id="CAF1241581.1"/>
    </source>
</evidence>
<dbReference type="SUPFAM" id="SSF141571">
    <property type="entry name" value="Pentapeptide repeat-like"/>
    <property type="match status" value="2"/>
</dbReference>
<keyword evidence="1" id="KW-0472">Membrane</keyword>
<dbReference type="PANTHER" id="PTHR14136">
    <property type="entry name" value="BTB_POZ DOMAIN-CONTAINING PROTEIN KCTD9"/>
    <property type="match status" value="1"/>
</dbReference>
<name>A0A814ZFD1_9BILA</name>
<comment type="caution">
    <text evidence="2">The sequence shown here is derived from an EMBL/GenBank/DDBJ whole genome shotgun (WGS) entry which is preliminary data.</text>
</comment>
<evidence type="ECO:0000313" key="3">
    <source>
        <dbReference type="Proteomes" id="UP000663870"/>
    </source>
</evidence>
<reference evidence="2" key="1">
    <citation type="submission" date="2021-02" db="EMBL/GenBank/DDBJ databases">
        <authorList>
            <person name="Nowell W R."/>
        </authorList>
    </citation>
    <scope>NUCLEOTIDE SEQUENCE</scope>
</reference>
<keyword evidence="1" id="KW-1133">Transmembrane helix</keyword>
<proteinExistence type="predicted"/>